<dbReference type="Gene3D" id="3.20.20.10">
    <property type="entry name" value="Alanine racemase"/>
    <property type="match status" value="1"/>
</dbReference>
<dbReference type="HAMAP" id="MF_02087">
    <property type="entry name" value="PLP_homeostasis"/>
    <property type="match status" value="1"/>
</dbReference>
<evidence type="ECO:0000313" key="7">
    <source>
        <dbReference type="Proteomes" id="UP000018320"/>
    </source>
</evidence>
<gene>
    <name evidence="6" type="ORF">DHA2_151224</name>
</gene>
<reference evidence="6 7" key="2">
    <citation type="journal article" date="2013" name="Genome Biol. Evol.">
        <title>Genome sequencing of Giardia lamblia genotypes A2 and B isolates (DH and GS) and comparative analysis with the genomes of genotypes A1 and E (WB and Pig).</title>
        <authorList>
            <person name="Adam R.D."/>
            <person name="Dahlstrom E.W."/>
            <person name="Martens C.A."/>
            <person name="Bruno D.P."/>
            <person name="Barbian K.D."/>
            <person name="Ricklefs S.M."/>
            <person name="Hernandez M.M."/>
            <person name="Narla N.P."/>
            <person name="Patel R.B."/>
            <person name="Porcella S.F."/>
            <person name="Nash T.E."/>
        </authorList>
    </citation>
    <scope>NUCLEOTIDE SEQUENCE [LARGE SCALE GENOMIC DNA]</scope>
    <source>
        <strain evidence="6 7">DH</strain>
    </source>
</reference>
<evidence type="ECO:0000256" key="4">
    <source>
        <dbReference type="RuleBase" id="RU004514"/>
    </source>
</evidence>
<dbReference type="Proteomes" id="UP000018320">
    <property type="component" value="Unassembled WGS sequence"/>
</dbReference>
<feature type="domain" description="Alanine racemase N-terminal" evidence="5">
    <location>
        <begin position="31"/>
        <end position="239"/>
    </location>
</feature>
<dbReference type="AlphaFoldDB" id="V6TEJ3"/>
<protein>
    <recommendedName>
        <fullName evidence="2">Pyridoxal phosphate homeostasis protein</fullName>
        <shortName evidence="2">PLP homeostasis protein</shortName>
    </recommendedName>
</protein>
<dbReference type="PANTHER" id="PTHR10146:SF14">
    <property type="entry name" value="PYRIDOXAL PHOSPHATE HOMEOSTASIS PROTEIN"/>
    <property type="match status" value="1"/>
</dbReference>
<dbReference type="Pfam" id="PF01168">
    <property type="entry name" value="Ala_racemase_N"/>
    <property type="match status" value="1"/>
</dbReference>
<sequence>MSTIRQFTFLIAAETRVKGRLLKMSTVAGALRDIRAGLGHAKLIAVSKTKPVEAILEAYAAGQRLFGESYVQELVKKAEAVQGVASDIEWHFIGHLQTNKARDVAFIPNCVVQTVDSDRLARRLSELRPDELGPLRVMIQINTSGELTKSGCTVEDAIELAQVISALPRLRLIGLMTIGAPDASEYSFRALVDARNVIEQALKLEEKLELSMGMSSDYQLAVKMGADYVRVGSAIFGERTYSQQKGQLQNSDE</sequence>
<dbReference type="SUPFAM" id="SSF51419">
    <property type="entry name" value="PLP-binding barrel"/>
    <property type="match status" value="1"/>
</dbReference>
<name>V6TEJ3_GIAIN</name>
<proteinExistence type="inferred from homology"/>
<evidence type="ECO:0000256" key="1">
    <source>
        <dbReference type="ARBA" id="ARBA00022898"/>
    </source>
</evidence>
<dbReference type="PIRSF" id="PIRSF004848">
    <property type="entry name" value="YBL036c_PLPDEIII"/>
    <property type="match status" value="1"/>
</dbReference>
<evidence type="ECO:0000313" key="6">
    <source>
        <dbReference type="EMBL" id="ESU36812.1"/>
    </source>
</evidence>
<dbReference type="VEuPathDB" id="GiardiaDB:GL50803_0015041"/>
<dbReference type="PROSITE" id="PS01211">
    <property type="entry name" value="UPF0001"/>
    <property type="match status" value="1"/>
</dbReference>
<comment type="cofactor">
    <cofactor evidence="3">
        <name>pyridoxal 5'-phosphate</name>
        <dbReference type="ChEBI" id="CHEBI:597326"/>
    </cofactor>
</comment>
<dbReference type="FunFam" id="3.20.20.10:FF:000018">
    <property type="entry name" value="Pyridoxal phosphate homeostasis protein"/>
    <property type="match status" value="1"/>
</dbReference>
<evidence type="ECO:0000259" key="5">
    <source>
        <dbReference type="Pfam" id="PF01168"/>
    </source>
</evidence>
<feature type="modified residue" description="N6-(pyridoxal phosphate)lysine" evidence="2 3">
    <location>
        <position position="48"/>
    </location>
</feature>
<evidence type="ECO:0000256" key="2">
    <source>
        <dbReference type="HAMAP-Rule" id="MF_03225"/>
    </source>
</evidence>
<evidence type="ECO:0000256" key="3">
    <source>
        <dbReference type="PIRSR" id="PIRSR004848-1"/>
    </source>
</evidence>
<dbReference type="VEuPathDB" id="GiardiaDB:QR46_0964"/>
<dbReference type="InterPro" id="IPR001608">
    <property type="entry name" value="Ala_racemase_N"/>
</dbReference>
<dbReference type="VEuPathDB" id="GiardiaDB:DHA2_151224"/>
<accession>V6TEJ3</accession>
<comment type="function">
    <text evidence="2">Pyridoxal 5'-phosphate (PLP)-binding protein, which may be involved in intracellular homeostatic regulation of pyridoxal 5'-phosphate (PLP), the active form of vitamin B6.</text>
</comment>
<reference evidence="7" key="1">
    <citation type="submission" date="2012-02" db="EMBL/GenBank/DDBJ databases">
        <title>Genome sequencing of Giardia lamblia Genotypes A2 and B isolates (DH and GS) and comparative analysis with the genomes of Genotypes A1 and E (WB and Pig).</title>
        <authorList>
            <person name="Adam R."/>
            <person name="Dahlstrom E."/>
            <person name="Martens C."/>
            <person name="Bruno D."/>
            <person name="Barbian K."/>
            <person name="Porcella S.F."/>
            <person name="Nash T."/>
        </authorList>
    </citation>
    <scope>NUCLEOTIDE SEQUENCE</scope>
    <source>
        <strain evidence="7">DH</strain>
    </source>
</reference>
<organism evidence="6 7">
    <name type="scientific">Giardia intestinalis</name>
    <name type="common">Giardia lamblia</name>
    <dbReference type="NCBI Taxonomy" id="5741"/>
    <lineage>
        <taxon>Eukaryota</taxon>
        <taxon>Metamonada</taxon>
        <taxon>Diplomonadida</taxon>
        <taxon>Hexamitidae</taxon>
        <taxon>Giardiinae</taxon>
        <taxon>Giardia</taxon>
    </lineage>
</organism>
<comment type="caution">
    <text evidence="6">The sequence shown here is derived from an EMBL/GenBank/DDBJ whole genome shotgun (WGS) entry which is preliminary data.</text>
</comment>
<dbReference type="GO" id="GO:0030170">
    <property type="term" value="F:pyridoxal phosphate binding"/>
    <property type="evidence" value="ECO:0007669"/>
    <property type="project" value="UniProtKB-UniRule"/>
</dbReference>
<keyword evidence="1 2" id="KW-0663">Pyridoxal phosphate</keyword>
<dbReference type="VEuPathDB" id="GiardiaDB:GL50581_1528"/>
<dbReference type="NCBIfam" id="TIGR00044">
    <property type="entry name" value="YggS family pyridoxal phosphate-dependent enzyme"/>
    <property type="match status" value="1"/>
</dbReference>
<dbReference type="InterPro" id="IPR011078">
    <property type="entry name" value="PyrdxlP_homeostasis"/>
</dbReference>
<dbReference type="InterPro" id="IPR029066">
    <property type="entry name" value="PLP-binding_barrel"/>
</dbReference>
<comment type="similarity">
    <text evidence="2 4">Belongs to the pyridoxal phosphate-binding protein YggS/PROSC family.</text>
</comment>
<dbReference type="EMBL" id="AHGT01000039">
    <property type="protein sequence ID" value="ESU36812.1"/>
    <property type="molecule type" value="Genomic_DNA"/>
</dbReference>
<dbReference type="PANTHER" id="PTHR10146">
    <property type="entry name" value="PROLINE SYNTHETASE CO-TRANSCRIBED BACTERIAL HOMOLOG PROTEIN"/>
    <property type="match status" value="1"/>
</dbReference>